<reference evidence="1 2" key="1">
    <citation type="submission" date="2017-10" db="EMBL/GenBank/DDBJ databases">
        <title>Comparative genomics in systemic dimorphic fungi from Ajellomycetaceae.</title>
        <authorList>
            <person name="Munoz J.F."/>
            <person name="Mcewen J.G."/>
            <person name="Clay O.K."/>
            <person name="Cuomo C.A."/>
        </authorList>
    </citation>
    <scope>NUCLEOTIDE SEQUENCE [LARGE SCALE GENOMIC DNA]</scope>
    <source>
        <strain evidence="1 2">UAMH7299</strain>
    </source>
</reference>
<keyword evidence="2" id="KW-1185">Reference proteome</keyword>
<dbReference type="EMBL" id="PDNA01000040">
    <property type="protein sequence ID" value="PGH20413.1"/>
    <property type="molecule type" value="Genomic_DNA"/>
</dbReference>
<evidence type="ECO:0000313" key="1">
    <source>
        <dbReference type="EMBL" id="PGH20413.1"/>
    </source>
</evidence>
<evidence type="ECO:0000313" key="2">
    <source>
        <dbReference type="Proteomes" id="UP000224634"/>
    </source>
</evidence>
<proteinExistence type="predicted"/>
<accession>A0A2B7YHB4</accession>
<comment type="caution">
    <text evidence="1">The sequence shown here is derived from an EMBL/GenBank/DDBJ whole genome shotgun (WGS) entry which is preliminary data.</text>
</comment>
<gene>
    <name evidence="1" type="ORF">AJ80_03558</name>
</gene>
<sequence length="115" mass="13197">MGTKADLTEDYILRNFDAILQSADTEVRTRPIFDCAQVWYSRFNEGKRLEDLCEAVHRARRAIAEIPRDHDNFATYSATLSDMLVDKGKVTSSMADIDEAIRKGTVTVRKVLRWE</sequence>
<name>A0A2B7YHB4_POLH7</name>
<organism evidence="1 2">
    <name type="scientific">Polytolypa hystricis (strain UAMH7299)</name>
    <dbReference type="NCBI Taxonomy" id="1447883"/>
    <lineage>
        <taxon>Eukaryota</taxon>
        <taxon>Fungi</taxon>
        <taxon>Dikarya</taxon>
        <taxon>Ascomycota</taxon>
        <taxon>Pezizomycotina</taxon>
        <taxon>Eurotiomycetes</taxon>
        <taxon>Eurotiomycetidae</taxon>
        <taxon>Onygenales</taxon>
        <taxon>Onygenales incertae sedis</taxon>
        <taxon>Polytolypa</taxon>
    </lineage>
</organism>
<dbReference type="Proteomes" id="UP000224634">
    <property type="component" value="Unassembled WGS sequence"/>
</dbReference>
<protein>
    <submittedName>
        <fullName evidence="1">Uncharacterized protein</fullName>
    </submittedName>
</protein>
<dbReference type="AlphaFoldDB" id="A0A2B7YHB4"/>